<proteinExistence type="predicted"/>
<dbReference type="EMBL" id="JBHSIZ010000004">
    <property type="protein sequence ID" value="MFC4955509.1"/>
    <property type="molecule type" value="Genomic_DNA"/>
</dbReference>
<accession>A0ABV9UGZ9</accession>
<feature type="non-terminal residue" evidence="1">
    <location>
        <position position="1"/>
    </location>
</feature>
<organism evidence="1 2">
    <name type="scientific">Streptomyces mauvecolor</name>
    <dbReference type="NCBI Taxonomy" id="58345"/>
    <lineage>
        <taxon>Bacteria</taxon>
        <taxon>Bacillati</taxon>
        <taxon>Actinomycetota</taxon>
        <taxon>Actinomycetes</taxon>
        <taxon>Kitasatosporales</taxon>
        <taxon>Streptomycetaceae</taxon>
        <taxon>Streptomyces</taxon>
    </lineage>
</organism>
<reference evidence="2" key="1">
    <citation type="journal article" date="2019" name="Int. J. Syst. Evol. Microbiol.">
        <title>The Global Catalogue of Microorganisms (GCM) 10K type strain sequencing project: providing services to taxonomists for standard genome sequencing and annotation.</title>
        <authorList>
            <consortium name="The Broad Institute Genomics Platform"/>
            <consortium name="The Broad Institute Genome Sequencing Center for Infectious Disease"/>
            <person name="Wu L."/>
            <person name="Ma J."/>
        </authorList>
    </citation>
    <scope>NUCLEOTIDE SEQUENCE [LARGE SCALE GENOMIC DNA]</scope>
    <source>
        <strain evidence="2">CCM 7224</strain>
    </source>
</reference>
<sequence>PQSAGITKPPWIAVKQHQTLSKTDYGGELCQQLAGSCLDRYVTGRLLAAMAPAALEVSLAAAEQTEHRREAVDRIWRQRLERADYAVDRARRQYQLAEPENRLVVRELERSWEQALSDRQQLGEEYDRFAATRPRVLTAEEREEIRTLAHDLPAVWRAPTTSDADRKQLMRHLIEMVHVTVIGDSERVTVRITWAGGHQSDGEVVRPVGRLDQLS</sequence>
<dbReference type="Proteomes" id="UP001595834">
    <property type="component" value="Unassembled WGS sequence"/>
</dbReference>
<keyword evidence="2" id="KW-1185">Reference proteome</keyword>
<gene>
    <name evidence="1" type="ORF">ACFPFX_04265</name>
</gene>
<comment type="caution">
    <text evidence="1">The sequence shown here is derived from an EMBL/GenBank/DDBJ whole genome shotgun (WGS) entry which is preliminary data.</text>
</comment>
<protein>
    <submittedName>
        <fullName evidence="1">Recombinase family protein</fullName>
    </submittedName>
</protein>
<evidence type="ECO:0000313" key="2">
    <source>
        <dbReference type="Proteomes" id="UP001595834"/>
    </source>
</evidence>
<evidence type="ECO:0000313" key="1">
    <source>
        <dbReference type="EMBL" id="MFC4955509.1"/>
    </source>
</evidence>
<name>A0ABV9UGZ9_9ACTN</name>